<feature type="domain" description="Creatinase N-terminal" evidence="12">
    <location>
        <begin position="89"/>
        <end position="225"/>
    </location>
</feature>
<accession>A0A9N8VMK1</accession>
<proteinExistence type="inferred from homology"/>
<comment type="caution">
    <text evidence="14">The sequence shown here is derived from an EMBL/GenBank/DDBJ whole genome shotgun (WGS) entry which is preliminary data.</text>
</comment>
<dbReference type="Gene3D" id="3.40.350.10">
    <property type="entry name" value="Creatinase/prolidase N-terminal domain"/>
    <property type="match status" value="2"/>
</dbReference>
<dbReference type="Pfam" id="PF00557">
    <property type="entry name" value="Peptidase_M24"/>
    <property type="match status" value="1"/>
</dbReference>
<evidence type="ECO:0000259" key="11">
    <source>
        <dbReference type="Pfam" id="PF00557"/>
    </source>
</evidence>
<dbReference type="GO" id="GO:0005737">
    <property type="term" value="C:cytoplasm"/>
    <property type="evidence" value="ECO:0007669"/>
    <property type="project" value="UniProtKB-ARBA"/>
</dbReference>
<evidence type="ECO:0000259" key="12">
    <source>
        <dbReference type="Pfam" id="PF01321"/>
    </source>
</evidence>
<dbReference type="CDD" id="cd01085">
    <property type="entry name" value="APP"/>
    <property type="match status" value="1"/>
</dbReference>
<dbReference type="GO" id="GO:0070006">
    <property type="term" value="F:metalloaminopeptidase activity"/>
    <property type="evidence" value="ECO:0007669"/>
    <property type="project" value="InterPro"/>
</dbReference>
<dbReference type="AlphaFoldDB" id="A0A9N8VMK1"/>
<evidence type="ECO:0000256" key="1">
    <source>
        <dbReference type="ARBA" id="ARBA00001424"/>
    </source>
</evidence>
<dbReference type="GO" id="GO:0006508">
    <property type="term" value="P:proteolysis"/>
    <property type="evidence" value="ECO:0007669"/>
    <property type="project" value="UniProtKB-KW"/>
</dbReference>
<evidence type="ECO:0000256" key="4">
    <source>
        <dbReference type="ARBA" id="ARBA00012574"/>
    </source>
</evidence>
<feature type="domain" description="Peptidase M24" evidence="11">
    <location>
        <begin position="397"/>
        <end position="615"/>
    </location>
</feature>
<dbReference type="InterPro" id="IPR000587">
    <property type="entry name" value="Creatinase_N"/>
</dbReference>
<evidence type="ECO:0000256" key="9">
    <source>
        <dbReference type="ARBA" id="ARBA00023049"/>
    </source>
</evidence>
<dbReference type="Pfam" id="PF16189">
    <property type="entry name" value="Creatinase_N_2"/>
    <property type="match status" value="1"/>
</dbReference>
<dbReference type="PANTHER" id="PTHR43763">
    <property type="entry name" value="XAA-PRO AMINOPEPTIDASE 1"/>
    <property type="match status" value="1"/>
</dbReference>
<dbReference type="Proteomes" id="UP000789375">
    <property type="component" value="Unassembled WGS sequence"/>
</dbReference>
<dbReference type="Gene3D" id="3.90.230.10">
    <property type="entry name" value="Creatinase/methionine aminopeptidase superfamily"/>
    <property type="match status" value="1"/>
</dbReference>
<comment type="similarity">
    <text evidence="3">Belongs to the peptidase M24B family.</text>
</comment>
<dbReference type="Pfam" id="PF01321">
    <property type="entry name" value="Creatinase_N"/>
    <property type="match status" value="1"/>
</dbReference>
<gene>
    <name evidence="14" type="ORF">FMOSSE_LOCUS1722</name>
</gene>
<comment type="cofactor">
    <cofactor evidence="2">
        <name>Mn(2+)</name>
        <dbReference type="ChEBI" id="CHEBI:29035"/>
    </cofactor>
</comment>
<dbReference type="EMBL" id="CAJVPP010000201">
    <property type="protein sequence ID" value="CAG8454765.1"/>
    <property type="molecule type" value="Genomic_DNA"/>
</dbReference>
<dbReference type="InterPro" id="IPR033740">
    <property type="entry name" value="Pept_M24B"/>
</dbReference>
<dbReference type="InterPro" id="IPR050422">
    <property type="entry name" value="X-Pro_aminopeptidase_P"/>
</dbReference>
<evidence type="ECO:0000256" key="3">
    <source>
        <dbReference type="ARBA" id="ARBA00008766"/>
    </source>
</evidence>
<sequence length="689" mass="77492">MVIVEEVVGLRLDRRINWLGFHLTKSWHAKIFMIFLNFIRTFTPERIIIAQNTRLTARLLNTYTSILKPKTMANDKDAFEVKAVNTTERLAKLRSLFQGGDYDITAYVIPSEDAHQSEYTASCDARRAFISGFTGSAGLAVVSTKDAALFTDGRYFLQASKQLDHNWTLMKQGLPDVPTWQEYLVQDLPKGSKIGIDPTLIMANDAKALKESLGKIGSSLVSIENNLVDLVWGDARPSRPCNPVIVLPLKYAGRSHTDKIAKLREELSKENYYGFVVSALDEIAWLFNLRGSDVQYNPVFFAYALITKNDIVLYIDENKLSDEIKDHLGSSIRFRPYYSVFEDLRNLQDKFKSDNQKLLISTRTSFALALAAGEENIETTRSPILDAKAIKNEVELEGIRKCHLRDAAAVINYFAWLEEQFAAGKKLSEIDGADRLEKFRAEQEDFVGLSFDTISASGPNGAIIHYKPEPETCAKIDPNLLYLCDSGGQYKNGTTDVTRTIHFGTPTAQEKRAFTRVLQGHIAIDRAIFPKGTTGYLLDVFARAPLWRDGLDFRHGTGHGVGCYLNVHEGPHGIGSRITFNEVPLQAGMTVTNEPGYYEDGKFGIRIETLVFVREVETPHNFDDRGFLGFEHITLVPIQTKLIDASLLDPIEHKWINDYNAECLQKVSPFLEQNSSGLRWLEREAAALK</sequence>
<reference evidence="14" key="1">
    <citation type="submission" date="2021-06" db="EMBL/GenBank/DDBJ databases">
        <authorList>
            <person name="Kallberg Y."/>
            <person name="Tangrot J."/>
            <person name="Rosling A."/>
        </authorList>
    </citation>
    <scope>NUCLEOTIDE SEQUENCE</scope>
    <source>
        <strain evidence="14">87-6 pot B 2015</strain>
    </source>
</reference>
<keyword evidence="6" id="KW-0645">Protease</keyword>
<keyword evidence="10" id="KW-0464">Manganese</keyword>
<dbReference type="FunFam" id="3.40.350.10:FF:000010">
    <property type="entry name" value="Probable Xaa-Pro aminopeptidase P"/>
    <property type="match status" value="1"/>
</dbReference>
<dbReference type="SUPFAM" id="SSF53092">
    <property type="entry name" value="Creatinase/prolidase N-terminal domain"/>
    <property type="match status" value="1"/>
</dbReference>
<dbReference type="InterPro" id="IPR029149">
    <property type="entry name" value="Creatin/AminoP/Spt16_N"/>
</dbReference>
<dbReference type="InterPro" id="IPR000994">
    <property type="entry name" value="Pept_M24"/>
</dbReference>
<evidence type="ECO:0000313" key="14">
    <source>
        <dbReference type="EMBL" id="CAG8454765.1"/>
    </source>
</evidence>
<dbReference type="EC" id="3.4.11.9" evidence="4"/>
<organism evidence="14 15">
    <name type="scientific">Funneliformis mosseae</name>
    <name type="common">Endomycorrhizal fungus</name>
    <name type="synonym">Glomus mosseae</name>
    <dbReference type="NCBI Taxonomy" id="27381"/>
    <lineage>
        <taxon>Eukaryota</taxon>
        <taxon>Fungi</taxon>
        <taxon>Fungi incertae sedis</taxon>
        <taxon>Mucoromycota</taxon>
        <taxon>Glomeromycotina</taxon>
        <taxon>Glomeromycetes</taxon>
        <taxon>Glomerales</taxon>
        <taxon>Glomeraceae</taxon>
        <taxon>Funneliformis</taxon>
    </lineage>
</organism>
<evidence type="ECO:0000256" key="8">
    <source>
        <dbReference type="ARBA" id="ARBA00022801"/>
    </source>
</evidence>
<evidence type="ECO:0000256" key="5">
    <source>
        <dbReference type="ARBA" id="ARBA00022438"/>
    </source>
</evidence>
<dbReference type="SUPFAM" id="SSF55920">
    <property type="entry name" value="Creatinase/aminopeptidase"/>
    <property type="match status" value="1"/>
</dbReference>
<name>A0A9N8VMK1_FUNMO</name>
<keyword evidence="9" id="KW-0482">Metalloprotease</keyword>
<evidence type="ECO:0000259" key="13">
    <source>
        <dbReference type="Pfam" id="PF16188"/>
    </source>
</evidence>
<dbReference type="GO" id="GO:0046872">
    <property type="term" value="F:metal ion binding"/>
    <property type="evidence" value="ECO:0007669"/>
    <property type="project" value="UniProtKB-KW"/>
</dbReference>
<dbReference type="FunFam" id="3.90.230.10:FF:000007">
    <property type="entry name" value="Xaa-Pro aminopeptidase P"/>
    <property type="match status" value="1"/>
</dbReference>
<keyword evidence="15" id="KW-1185">Reference proteome</keyword>
<evidence type="ECO:0000256" key="7">
    <source>
        <dbReference type="ARBA" id="ARBA00022723"/>
    </source>
</evidence>
<evidence type="ECO:0000313" key="15">
    <source>
        <dbReference type="Proteomes" id="UP000789375"/>
    </source>
</evidence>
<protein>
    <recommendedName>
        <fullName evidence="4">Xaa-Pro aminopeptidase</fullName>
        <ecNumber evidence="4">3.4.11.9</ecNumber>
    </recommendedName>
</protein>
<evidence type="ECO:0000256" key="2">
    <source>
        <dbReference type="ARBA" id="ARBA00001936"/>
    </source>
</evidence>
<keyword evidence="5" id="KW-0031">Aminopeptidase</keyword>
<dbReference type="InterPro" id="IPR036005">
    <property type="entry name" value="Creatinase/aminopeptidase-like"/>
</dbReference>
<keyword evidence="8" id="KW-0378">Hydrolase</keyword>
<dbReference type="Pfam" id="PF16188">
    <property type="entry name" value="Peptidase_M24_C"/>
    <property type="match status" value="1"/>
</dbReference>
<keyword evidence="7" id="KW-0479">Metal-binding</keyword>
<dbReference type="InterPro" id="IPR032416">
    <property type="entry name" value="Peptidase_M24_C"/>
</dbReference>
<evidence type="ECO:0000256" key="10">
    <source>
        <dbReference type="ARBA" id="ARBA00023211"/>
    </source>
</evidence>
<dbReference type="FunFam" id="3.40.350.10:FF:000003">
    <property type="entry name" value="Xaa-pro aminopeptidase P"/>
    <property type="match status" value="1"/>
</dbReference>
<comment type="catalytic activity">
    <reaction evidence="1">
        <text>Release of any N-terminal amino acid, including proline, that is linked to proline, even from a dipeptide or tripeptide.</text>
        <dbReference type="EC" id="3.4.11.9"/>
    </reaction>
</comment>
<evidence type="ECO:0000256" key="6">
    <source>
        <dbReference type="ARBA" id="ARBA00022670"/>
    </source>
</evidence>
<feature type="domain" description="Peptidase M24 C-terminal" evidence="13">
    <location>
        <begin position="626"/>
        <end position="687"/>
    </location>
</feature>
<dbReference type="PANTHER" id="PTHR43763:SF6">
    <property type="entry name" value="XAA-PRO AMINOPEPTIDASE 1"/>
    <property type="match status" value="1"/>
</dbReference>